<dbReference type="EMBL" id="KM200722">
    <property type="protein sequence ID" value="AKC02065.1"/>
    <property type="molecule type" value="Genomic_DNA"/>
</dbReference>
<name>A0A0E3T6U6_CYHV2</name>
<evidence type="ECO:0000313" key="3">
    <source>
        <dbReference type="EMBL" id="AKC02065.1"/>
    </source>
</evidence>
<dbReference type="Proteomes" id="UP000126788">
    <property type="component" value="Genome"/>
</dbReference>
<feature type="compositionally biased region" description="Basic residues" evidence="1">
    <location>
        <begin position="87"/>
        <end position="96"/>
    </location>
</feature>
<sequence length="106" mass="12404">MFMFRLMSSWLETAEWLKTEWLVGSWVFSATVWFSVAAFLFTMLGISIHRASHYRTHRRQERTYNQEETPVQDTDHQAYTKEAEHGHHPRSQHHGRSSGSSQHSGG</sequence>
<protein>
    <submittedName>
        <fullName evidence="3">Uncharacterized protein</fullName>
    </submittedName>
</protein>
<accession>A0A0E3T6U6</accession>
<keyword evidence="2" id="KW-0812">Transmembrane</keyword>
<keyword evidence="2" id="KW-0472">Membrane</keyword>
<evidence type="ECO:0000256" key="2">
    <source>
        <dbReference type="SAM" id="Phobius"/>
    </source>
</evidence>
<keyword evidence="2" id="KW-1133">Transmembrane helix</keyword>
<feature type="transmembrane region" description="Helical" evidence="2">
    <location>
        <begin position="26"/>
        <end position="48"/>
    </location>
</feature>
<reference evidence="4" key="1">
    <citation type="journal article" date="2022" name="Can. J. Microbiol.">
        <title>Characterization and Prevalence of A New Fatal Genotype CyHV-2 in Mainland China.</title>
        <authorList>
            <person name="Li L."/>
            <person name="Luo Y."/>
            <person name="Gao Z."/>
            <person name="Huang J."/>
            <person name="Zheng X."/>
            <person name="Nie H."/>
            <person name="Zhang J."/>
            <person name="Lin L."/>
            <person name="Yuan J."/>
        </authorList>
    </citation>
    <scope>NUCLEOTIDE SEQUENCE [LARGE SCALE GENOMIC DNA]</scope>
</reference>
<feature type="compositionally biased region" description="Basic and acidic residues" evidence="1">
    <location>
        <begin position="73"/>
        <end position="86"/>
    </location>
</feature>
<proteinExistence type="predicted"/>
<feature type="region of interest" description="Disordered" evidence="1">
    <location>
        <begin position="56"/>
        <end position="106"/>
    </location>
</feature>
<evidence type="ECO:0000313" key="4">
    <source>
        <dbReference type="Proteomes" id="UP000126788"/>
    </source>
</evidence>
<feature type="compositionally biased region" description="Low complexity" evidence="1">
    <location>
        <begin position="97"/>
        <end position="106"/>
    </location>
</feature>
<evidence type="ECO:0000256" key="1">
    <source>
        <dbReference type="SAM" id="MobiDB-lite"/>
    </source>
</evidence>
<organism evidence="3 4">
    <name type="scientific">Cyprinid herpesvirus 2</name>
    <name type="common">CyHV-2</name>
    <dbReference type="NCBI Taxonomy" id="317878"/>
    <lineage>
        <taxon>Viruses</taxon>
        <taxon>Duplodnaviria</taxon>
        <taxon>Heunggongvirae</taxon>
        <taxon>Peploviricota</taxon>
        <taxon>Herviviricetes</taxon>
        <taxon>Herpesvirales</taxon>
        <taxon>Alloherpesviridae</taxon>
        <taxon>Cyvirus</taxon>
        <taxon>Cyvirus cyprinidallo2</taxon>
    </lineage>
</organism>